<evidence type="ECO:0000313" key="3">
    <source>
        <dbReference type="Proteomes" id="UP000549457"/>
    </source>
</evidence>
<organism evidence="2 3">
    <name type="scientific">Amaricoccus macauensis</name>
    <dbReference type="NCBI Taxonomy" id="57001"/>
    <lineage>
        <taxon>Bacteria</taxon>
        <taxon>Pseudomonadati</taxon>
        <taxon>Pseudomonadota</taxon>
        <taxon>Alphaproteobacteria</taxon>
        <taxon>Rhodobacterales</taxon>
        <taxon>Paracoccaceae</taxon>
        <taxon>Amaricoccus</taxon>
    </lineage>
</organism>
<gene>
    <name evidence="2" type="ORF">HNP73_001262</name>
</gene>
<evidence type="ECO:0000256" key="1">
    <source>
        <dbReference type="SAM" id="SignalP"/>
    </source>
</evidence>
<comment type="caution">
    <text evidence="2">The sequence shown here is derived from an EMBL/GenBank/DDBJ whole genome shotgun (WGS) entry which is preliminary data.</text>
</comment>
<name>A0A840SPY4_9RHOB</name>
<accession>A0A840SPY4</accession>
<feature type="chain" id="PRO_5032306803" description="Excalibur calcium-binding domain-containing protein" evidence="1">
    <location>
        <begin position="19"/>
        <end position="196"/>
    </location>
</feature>
<dbReference type="AlphaFoldDB" id="A0A840SPY4"/>
<dbReference type="EMBL" id="JACHFM010000001">
    <property type="protein sequence ID" value="MBB5221341.1"/>
    <property type="molecule type" value="Genomic_DNA"/>
</dbReference>
<protein>
    <recommendedName>
        <fullName evidence="4">Excalibur calcium-binding domain-containing protein</fullName>
    </recommendedName>
</protein>
<evidence type="ECO:0000313" key="2">
    <source>
        <dbReference type="EMBL" id="MBB5221341.1"/>
    </source>
</evidence>
<keyword evidence="1" id="KW-0732">Signal</keyword>
<sequence>MRIVAVFMCAALAGCASSVSVPDANVTEVPLTGTPSSYGAPDLGGDPLPVDPMLPPVGAGAPSADGTGTALDQDRINLMQWTLEQQKIDAAKAQTDLDNARRQLVVFQPTNVPSENGVNVALFARQTTNQVGEKIYSRSFAGRVSGMGACGRYRSDDEAQRAFLAAGGPDRDSLGLDADGDGFACNWNPVPYRALN</sequence>
<dbReference type="PROSITE" id="PS51257">
    <property type="entry name" value="PROKAR_LIPOPROTEIN"/>
    <property type="match status" value="1"/>
</dbReference>
<dbReference type="RefSeq" id="WP_184147720.1">
    <property type="nucleotide sequence ID" value="NZ_JACHFM010000001.1"/>
</dbReference>
<evidence type="ECO:0008006" key="4">
    <source>
        <dbReference type="Google" id="ProtNLM"/>
    </source>
</evidence>
<keyword evidence="3" id="KW-1185">Reference proteome</keyword>
<feature type="signal peptide" evidence="1">
    <location>
        <begin position="1"/>
        <end position="18"/>
    </location>
</feature>
<proteinExistence type="predicted"/>
<dbReference type="Proteomes" id="UP000549457">
    <property type="component" value="Unassembled WGS sequence"/>
</dbReference>
<reference evidence="2 3" key="1">
    <citation type="submission" date="2020-08" db="EMBL/GenBank/DDBJ databases">
        <title>Genomic Encyclopedia of Type Strains, Phase IV (KMG-IV): sequencing the most valuable type-strain genomes for metagenomic binning, comparative biology and taxonomic classification.</title>
        <authorList>
            <person name="Goeker M."/>
        </authorList>
    </citation>
    <scope>NUCLEOTIDE SEQUENCE [LARGE SCALE GENOMIC DNA]</scope>
    <source>
        <strain evidence="2 3">DSM 101730</strain>
    </source>
</reference>